<reference evidence="2 3" key="1">
    <citation type="submission" date="2016-06" db="EMBL/GenBank/DDBJ databases">
        <title>Genome sequence of halotolerant plant growth promoting strain of Halomonas elongata HEK1 isolated from salterns of Rann of Kutch, Gujarat, India.</title>
        <authorList>
            <person name="Gaba S."/>
            <person name="Singh R.N."/>
            <person name="Abrol S."/>
            <person name="Kaushik R."/>
            <person name="Saxena A.K."/>
        </authorList>
    </citation>
    <scope>NUCLEOTIDE SEQUENCE [LARGE SCALE GENOMIC DNA]</scope>
    <source>
        <strain evidence="2 3">HEK1</strain>
    </source>
</reference>
<feature type="transmembrane region" description="Helical" evidence="1">
    <location>
        <begin position="27"/>
        <end position="47"/>
    </location>
</feature>
<organism evidence="2 3">
    <name type="scientific">Halomonas elongata</name>
    <dbReference type="NCBI Taxonomy" id="2746"/>
    <lineage>
        <taxon>Bacteria</taxon>
        <taxon>Pseudomonadati</taxon>
        <taxon>Pseudomonadota</taxon>
        <taxon>Gammaproteobacteria</taxon>
        <taxon>Oceanospirillales</taxon>
        <taxon>Halomonadaceae</taxon>
        <taxon>Halomonas</taxon>
    </lineage>
</organism>
<protein>
    <submittedName>
        <fullName evidence="2">Uncharacterized protein</fullName>
    </submittedName>
</protein>
<name>A0A1B8NY94_HALEL</name>
<gene>
    <name evidence="2" type="ORF">A8U91_04006</name>
</gene>
<comment type="caution">
    <text evidence="2">The sequence shown here is derived from an EMBL/GenBank/DDBJ whole genome shotgun (WGS) entry which is preliminary data.</text>
</comment>
<proteinExistence type="predicted"/>
<sequence>MKALARLPFSEGMTAMQAINVVVLNRVFLGAFIGTAVLSLLVGVLAITGGWGVPRRIIGSPVPSLISVELSS</sequence>
<dbReference type="AlphaFoldDB" id="A0A1B8NY94"/>
<evidence type="ECO:0000313" key="3">
    <source>
        <dbReference type="Proteomes" id="UP000092504"/>
    </source>
</evidence>
<keyword evidence="1" id="KW-0472">Membrane</keyword>
<keyword evidence="1" id="KW-1133">Transmembrane helix</keyword>
<dbReference type="Proteomes" id="UP000092504">
    <property type="component" value="Unassembled WGS sequence"/>
</dbReference>
<keyword evidence="1" id="KW-0812">Transmembrane</keyword>
<evidence type="ECO:0000256" key="1">
    <source>
        <dbReference type="SAM" id="Phobius"/>
    </source>
</evidence>
<accession>A0A1B8NY94</accession>
<dbReference type="EMBL" id="MAJD01000002">
    <property type="protein sequence ID" value="OBX34943.1"/>
    <property type="molecule type" value="Genomic_DNA"/>
</dbReference>
<evidence type="ECO:0000313" key="2">
    <source>
        <dbReference type="EMBL" id="OBX34943.1"/>
    </source>
</evidence>